<dbReference type="EMBL" id="JBHTBH010000005">
    <property type="protein sequence ID" value="MFC7328701.1"/>
    <property type="molecule type" value="Genomic_DNA"/>
</dbReference>
<sequence>MAGKRPRETGFGRLPGFGREADLVELLERGAADLAEVVRHAPGLPPPLVEAVLAVGGEWIGALARNTAMTESAALRFRLAGTGHPLVARAVFESAWPWRRWEIRVLLAAADPADPGWKPRVSRARALVTEYATGRRDGEPHTVRAAVAAPFPRLVRAALATDGILERADVLRGLLSLHDHGGPAQLRAALGEPAIDRTLRRHGCADLGARALAGPDGAAELRAAVVAAEGTPGGPAEDYLNPWREVDWPALLAAHAGRALPPWLVEALVGRADCPDEAFAPLGAAHPEPAVLLDGLERPAPAALLGALRGDGITADTLIATFDRGLGRTITGEDLLHRVRPARVVLEVAQGVRDPGERARSEWWAFRAALADLVARRLGSNVAAWRALRAGLAEFPGTVAELLADAAARAGEVADAPWPHARELPALTFPWWVLKGERAAFVELLNAASTAAQRELLRHVDDETASDLLAMGEWRPEWLDWARRSGPGGRDRVLLARHQLERQVISRGQMATSLPRRPLPAEVVAELAALDDPAVNAALIYQPRLPPRLRDAVLTGRRVGPGPDERLPLDAGLRSQLLDPPTSWEDLLPAFGTGDPELTAHCIRSGWADRSPGLQLRVVLGLWERNGPGLIRADERRWLPGSFDRRVRVLVTGLLAEKDEGAALEKLRAAVAEEESTEALVRRFRESGSDLDIIRREGFVLDWPELYAAFQRGALDPWRAGQLARDDLCPEPLRDRDWVRLTRAQQRAVRELADGRPAADVLAATPLAARAGRSWVEEALHTPGPGPERRLLTPADVLRHGRPATDVLTAVTLDAPARRELAELVREHLDGRPEAWALVSHLIRDFRGTLPELLRTAALAVA</sequence>
<dbReference type="Proteomes" id="UP001596540">
    <property type="component" value="Unassembled WGS sequence"/>
</dbReference>
<proteinExistence type="predicted"/>
<accession>A0ABW2KHJ2</accession>
<evidence type="ECO:0000313" key="1">
    <source>
        <dbReference type="EMBL" id="MFC7328701.1"/>
    </source>
</evidence>
<gene>
    <name evidence="1" type="ORF">ACFQRF_13195</name>
</gene>
<keyword evidence="2" id="KW-1185">Reference proteome</keyword>
<evidence type="ECO:0008006" key="3">
    <source>
        <dbReference type="Google" id="ProtNLM"/>
    </source>
</evidence>
<evidence type="ECO:0000313" key="2">
    <source>
        <dbReference type="Proteomes" id="UP001596540"/>
    </source>
</evidence>
<reference evidence="2" key="1">
    <citation type="journal article" date="2019" name="Int. J. Syst. Evol. Microbiol.">
        <title>The Global Catalogue of Microorganisms (GCM) 10K type strain sequencing project: providing services to taxonomists for standard genome sequencing and annotation.</title>
        <authorList>
            <consortium name="The Broad Institute Genomics Platform"/>
            <consortium name="The Broad Institute Genome Sequencing Center for Infectious Disease"/>
            <person name="Wu L."/>
            <person name="Ma J."/>
        </authorList>
    </citation>
    <scope>NUCLEOTIDE SEQUENCE [LARGE SCALE GENOMIC DNA]</scope>
    <source>
        <strain evidence="2">CGMCC 4.7382</strain>
    </source>
</reference>
<name>A0ABW2KHJ2_9ACTN</name>
<comment type="caution">
    <text evidence="1">The sequence shown here is derived from an EMBL/GenBank/DDBJ whole genome shotgun (WGS) entry which is preliminary data.</text>
</comment>
<protein>
    <recommendedName>
        <fullName evidence="3">Secreted protein</fullName>
    </recommendedName>
</protein>
<dbReference type="RefSeq" id="WP_379871347.1">
    <property type="nucleotide sequence ID" value="NZ_JBHTBH010000005.1"/>
</dbReference>
<organism evidence="1 2">
    <name type="scientific">Marinactinospora rubrisoli</name>
    <dbReference type="NCBI Taxonomy" id="2715399"/>
    <lineage>
        <taxon>Bacteria</taxon>
        <taxon>Bacillati</taxon>
        <taxon>Actinomycetota</taxon>
        <taxon>Actinomycetes</taxon>
        <taxon>Streptosporangiales</taxon>
        <taxon>Nocardiopsidaceae</taxon>
        <taxon>Marinactinospora</taxon>
    </lineage>
</organism>